<accession>A0A835YIL7</accession>
<feature type="region of interest" description="Disordered" evidence="1">
    <location>
        <begin position="352"/>
        <end position="395"/>
    </location>
</feature>
<dbReference type="EMBL" id="JAFCMP010000552">
    <property type="protein sequence ID" value="KAG5175221.1"/>
    <property type="molecule type" value="Genomic_DNA"/>
</dbReference>
<feature type="region of interest" description="Disordered" evidence="1">
    <location>
        <begin position="594"/>
        <end position="614"/>
    </location>
</feature>
<name>A0A835YIL7_9STRA</name>
<protein>
    <submittedName>
        <fullName evidence="2">Uncharacterized protein</fullName>
    </submittedName>
</protein>
<keyword evidence="3" id="KW-1185">Reference proteome</keyword>
<sequence>MSASSKKRKASTPAAPAVVVKTEISEAAAWDARELQARRGEPLTRDIVEEELDTLWNTWMNTPANSRMRRVRLQHEFPGGMAAWERARALQAAIDKTVDTTEWEALRLELCTLLWLAQHAYPRLHLGEGQAGWYPLPRSLQGSGGGVAEEMDLTEQEDERQHEDAVNLTAAHVLPPATLYPQERKLLTDQLQKLLARVQNPPPAKQQLCLLVDEYLRWGFSDIDAVLCTEYHYQTMQGIESSDSMTQEHAINPRFYNVMQYPPLIAATPLLHCATCIYRFMDLKRAAPPESLSPAAAIDDVWLSHVVCTSAYAAFCERHFGAFVHHEPISSSSSGRYQPCLEAYRRQYTTVPPPSCWPEPPEADDASAASGMTARVPSATGGGDGGGGGDAEGASMSSAPVVAAAAAAAGAHQPRAAHSEAAAEPSAADKPVSLAAGSHIQMPLQGLILNRPRADYDGGGAATMQQIIDSSPERSRRGVTTAVSSPLLDTAIVRHVLTFVGTGSWRYTAGVCKTWLEEYQCESLRQFLTRRRGIKVTTFACASASLSCLKLFHSDSRTAEYFSMSYEEYPLLWRAIGAQGDISIAEWAFSNLSRPTSQPSESDSESSITDDYGDHLDMRPREAMPHFLKGAAGAGKLAVLDWACTHGVLHLIPRCVRAVAEGATTGGSLDAIKWLHAQLGSSDAALRQVTVNRRGLCELDLRAAQAGRLDVLMWLKEHGLLMEAQRREASKACSKAAAGCDDPNVIAWLRAEGYGWGSDICYAAAKPGHVEVLKWLQSNSCPDWANVEDKFCIDITWQSSCIPALAWLKSISKGRWDAEGVRSMMRGPGCNRNINYICPDDDPSRAKVVAWLSQQLPAK</sequence>
<evidence type="ECO:0000256" key="1">
    <source>
        <dbReference type="SAM" id="MobiDB-lite"/>
    </source>
</evidence>
<feature type="compositionally biased region" description="Low complexity" evidence="1">
    <location>
        <begin position="595"/>
        <end position="610"/>
    </location>
</feature>
<gene>
    <name evidence="2" type="ORF">JKP88DRAFT_339028</name>
</gene>
<dbReference type="Proteomes" id="UP000664859">
    <property type="component" value="Unassembled WGS sequence"/>
</dbReference>
<dbReference type="InterPro" id="IPR052050">
    <property type="entry name" value="SecEffector_AnkRepeat"/>
</dbReference>
<dbReference type="PANTHER" id="PTHR46586:SF3">
    <property type="entry name" value="ANKYRIN REPEAT-CONTAINING PROTEIN"/>
    <property type="match status" value="1"/>
</dbReference>
<evidence type="ECO:0000313" key="2">
    <source>
        <dbReference type="EMBL" id="KAG5175221.1"/>
    </source>
</evidence>
<reference evidence="2" key="1">
    <citation type="submission" date="2021-02" db="EMBL/GenBank/DDBJ databases">
        <title>First Annotated Genome of the Yellow-green Alga Tribonema minus.</title>
        <authorList>
            <person name="Mahan K.M."/>
        </authorList>
    </citation>
    <scope>NUCLEOTIDE SEQUENCE</scope>
    <source>
        <strain evidence="2">UTEX B ZZ1240</strain>
    </source>
</reference>
<feature type="region of interest" description="Disordered" evidence="1">
    <location>
        <begin position="410"/>
        <end position="432"/>
    </location>
</feature>
<feature type="compositionally biased region" description="Low complexity" evidence="1">
    <location>
        <begin position="410"/>
        <end position="428"/>
    </location>
</feature>
<proteinExistence type="predicted"/>
<organism evidence="2 3">
    <name type="scientific">Tribonema minus</name>
    <dbReference type="NCBI Taxonomy" id="303371"/>
    <lineage>
        <taxon>Eukaryota</taxon>
        <taxon>Sar</taxon>
        <taxon>Stramenopiles</taxon>
        <taxon>Ochrophyta</taxon>
        <taxon>PX clade</taxon>
        <taxon>Xanthophyceae</taxon>
        <taxon>Tribonematales</taxon>
        <taxon>Tribonemataceae</taxon>
        <taxon>Tribonema</taxon>
    </lineage>
</organism>
<dbReference type="InterPro" id="IPR036770">
    <property type="entry name" value="Ankyrin_rpt-contain_sf"/>
</dbReference>
<dbReference type="Gene3D" id="1.25.40.20">
    <property type="entry name" value="Ankyrin repeat-containing domain"/>
    <property type="match status" value="1"/>
</dbReference>
<comment type="caution">
    <text evidence="2">The sequence shown here is derived from an EMBL/GenBank/DDBJ whole genome shotgun (WGS) entry which is preliminary data.</text>
</comment>
<dbReference type="PANTHER" id="PTHR46586">
    <property type="entry name" value="ANKYRIN REPEAT-CONTAINING PROTEIN"/>
    <property type="match status" value="1"/>
</dbReference>
<feature type="compositionally biased region" description="Gly residues" evidence="1">
    <location>
        <begin position="380"/>
        <end position="391"/>
    </location>
</feature>
<evidence type="ECO:0000313" key="3">
    <source>
        <dbReference type="Proteomes" id="UP000664859"/>
    </source>
</evidence>
<dbReference type="OrthoDB" id="543798at2759"/>
<dbReference type="AlphaFoldDB" id="A0A835YIL7"/>